<evidence type="ECO:0000313" key="2">
    <source>
        <dbReference type="EMBL" id="GAA3859382.1"/>
    </source>
</evidence>
<keyword evidence="1" id="KW-0812">Transmembrane</keyword>
<keyword evidence="1" id="KW-0472">Membrane</keyword>
<accession>A0ABP7JY64</accession>
<name>A0ABP7JY64_9MICO</name>
<proteinExistence type="predicted"/>
<protein>
    <submittedName>
        <fullName evidence="2">Uncharacterized protein</fullName>
    </submittedName>
</protein>
<gene>
    <name evidence="2" type="ORF">GCM10022381_00150</name>
</gene>
<evidence type="ECO:0000256" key="1">
    <source>
        <dbReference type="SAM" id="Phobius"/>
    </source>
</evidence>
<keyword evidence="1" id="KW-1133">Transmembrane helix</keyword>
<dbReference type="Proteomes" id="UP001501803">
    <property type="component" value="Unassembled WGS sequence"/>
</dbReference>
<evidence type="ECO:0000313" key="3">
    <source>
        <dbReference type="Proteomes" id="UP001501803"/>
    </source>
</evidence>
<keyword evidence="3" id="KW-1185">Reference proteome</keyword>
<comment type="caution">
    <text evidence="2">The sequence shown here is derived from an EMBL/GenBank/DDBJ whole genome shotgun (WGS) entry which is preliminary data.</text>
</comment>
<organism evidence="2 3">
    <name type="scientific">Leifsonia kafniensis</name>
    <dbReference type="NCBI Taxonomy" id="475957"/>
    <lineage>
        <taxon>Bacteria</taxon>
        <taxon>Bacillati</taxon>
        <taxon>Actinomycetota</taxon>
        <taxon>Actinomycetes</taxon>
        <taxon>Micrococcales</taxon>
        <taxon>Microbacteriaceae</taxon>
        <taxon>Leifsonia</taxon>
    </lineage>
</organism>
<sequence length="47" mass="4985">MTALPDGVILGGMQELFQIGLTIWVVVGVILGLTALVAMAKAPYRKE</sequence>
<feature type="transmembrane region" description="Helical" evidence="1">
    <location>
        <begin position="16"/>
        <end position="40"/>
    </location>
</feature>
<dbReference type="EMBL" id="BAABCN010000001">
    <property type="protein sequence ID" value="GAA3859382.1"/>
    <property type="molecule type" value="Genomic_DNA"/>
</dbReference>
<reference evidence="3" key="1">
    <citation type="journal article" date="2019" name="Int. J. Syst. Evol. Microbiol.">
        <title>The Global Catalogue of Microorganisms (GCM) 10K type strain sequencing project: providing services to taxonomists for standard genome sequencing and annotation.</title>
        <authorList>
            <consortium name="The Broad Institute Genomics Platform"/>
            <consortium name="The Broad Institute Genome Sequencing Center for Infectious Disease"/>
            <person name="Wu L."/>
            <person name="Ma J."/>
        </authorList>
    </citation>
    <scope>NUCLEOTIDE SEQUENCE [LARGE SCALE GENOMIC DNA]</scope>
    <source>
        <strain evidence="3">JCM 17021</strain>
    </source>
</reference>